<name>A0A9P4Y4H0_CRYP1</name>
<evidence type="ECO:0000313" key="3">
    <source>
        <dbReference type="Proteomes" id="UP000803844"/>
    </source>
</evidence>
<evidence type="ECO:0000256" key="1">
    <source>
        <dbReference type="SAM" id="MobiDB-lite"/>
    </source>
</evidence>
<accession>A0A9P4Y4H0</accession>
<feature type="compositionally biased region" description="Polar residues" evidence="1">
    <location>
        <begin position="49"/>
        <end position="62"/>
    </location>
</feature>
<evidence type="ECO:0000313" key="2">
    <source>
        <dbReference type="EMBL" id="KAF3766762.1"/>
    </source>
</evidence>
<keyword evidence="3" id="KW-1185">Reference proteome</keyword>
<feature type="region of interest" description="Disordered" evidence="1">
    <location>
        <begin position="40"/>
        <end position="62"/>
    </location>
</feature>
<feature type="non-terminal residue" evidence="2">
    <location>
        <position position="1"/>
    </location>
</feature>
<dbReference type="GeneID" id="63832698"/>
<dbReference type="Proteomes" id="UP000803844">
    <property type="component" value="Unassembled WGS sequence"/>
</dbReference>
<sequence length="339" mass="38154">KLLNPFNAFFPRVHYPPPLNQRESQRLLNALTTSFRKNLDKEHGDWPENKSSTPTSSFTTAVPDQTSDVLTSQTTHNLHRFPTDRHVRAVLSNPLFSYDPSKVTAMSPAERDPMDVFDQAVSKGLMNLKRAAGVLIAKRDAIAQSSSISVNESMAASGTALRVLQWLRSSGFERDLSFLKFKPLVRNLIPFMVEEGLEEVGWTWLDRYMRGQGPAFSSPQDIMIASHLLCALVRTKLTPGAPLNSGYASIIRAGDMFRENQLFEETALYSWRALCLRSTIFAWQSVRPSEALFDAFAAMSEQLRRLTRTVQIDRAHLDIHHPTHPDATLALKILKSTMV</sequence>
<dbReference type="RefSeq" id="XP_040777723.1">
    <property type="nucleotide sequence ID" value="XM_040915569.1"/>
</dbReference>
<dbReference type="AlphaFoldDB" id="A0A9P4Y4H0"/>
<comment type="caution">
    <text evidence="2">The sequence shown here is derived from an EMBL/GenBank/DDBJ whole genome shotgun (WGS) entry which is preliminary data.</text>
</comment>
<organism evidence="2 3">
    <name type="scientific">Cryphonectria parasitica (strain ATCC 38755 / EP155)</name>
    <dbReference type="NCBI Taxonomy" id="660469"/>
    <lineage>
        <taxon>Eukaryota</taxon>
        <taxon>Fungi</taxon>
        <taxon>Dikarya</taxon>
        <taxon>Ascomycota</taxon>
        <taxon>Pezizomycotina</taxon>
        <taxon>Sordariomycetes</taxon>
        <taxon>Sordariomycetidae</taxon>
        <taxon>Diaporthales</taxon>
        <taxon>Cryphonectriaceae</taxon>
        <taxon>Cryphonectria-Endothia species complex</taxon>
        <taxon>Cryphonectria</taxon>
    </lineage>
</organism>
<reference evidence="2" key="1">
    <citation type="journal article" date="2020" name="Phytopathology">
        <title>Genome sequence of the chestnut blight fungus Cryphonectria parasitica EP155: A fundamental resource for an archetypical invasive plant pathogen.</title>
        <authorList>
            <person name="Crouch J.A."/>
            <person name="Dawe A."/>
            <person name="Aerts A."/>
            <person name="Barry K."/>
            <person name="Churchill A.C.L."/>
            <person name="Grimwood J."/>
            <person name="Hillman B."/>
            <person name="Milgroom M.G."/>
            <person name="Pangilinan J."/>
            <person name="Smith M."/>
            <person name="Salamov A."/>
            <person name="Schmutz J."/>
            <person name="Yadav J."/>
            <person name="Grigoriev I.V."/>
            <person name="Nuss D."/>
        </authorList>
    </citation>
    <scope>NUCLEOTIDE SEQUENCE</scope>
    <source>
        <strain evidence="2">EP155</strain>
    </source>
</reference>
<feature type="non-terminal residue" evidence="2">
    <location>
        <position position="339"/>
    </location>
</feature>
<gene>
    <name evidence="2" type="ORF">M406DRAFT_220592</name>
</gene>
<dbReference type="OrthoDB" id="5424391at2759"/>
<proteinExistence type="predicted"/>
<protein>
    <submittedName>
        <fullName evidence="2">Uncharacterized protein</fullName>
    </submittedName>
</protein>
<dbReference type="EMBL" id="MU032346">
    <property type="protein sequence ID" value="KAF3766762.1"/>
    <property type="molecule type" value="Genomic_DNA"/>
</dbReference>